<gene>
    <name evidence="2" type="ORF">BFF78_20190</name>
</gene>
<proteinExistence type="predicted"/>
<organism evidence="2 3">
    <name type="scientific">Streptomyces fodineus</name>
    <dbReference type="NCBI Taxonomy" id="1904616"/>
    <lineage>
        <taxon>Bacteria</taxon>
        <taxon>Bacillati</taxon>
        <taxon>Actinomycetota</taxon>
        <taxon>Actinomycetes</taxon>
        <taxon>Kitasatosporales</taxon>
        <taxon>Streptomycetaceae</taxon>
        <taxon>Streptomyces</taxon>
    </lineage>
</organism>
<dbReference type="AlphaFoldDB" id="A0A1D7YBS8"/>
<evidence type="ECO:0000256" key="1">
    <source>
        <dbReference type="SAM" id="Phobius"/>
    </source>
</evidence>
<keyword evidence="1" id="KW-0812">Transmembrane</keyword>
<protein>
    <submittedName>
        <fullName evidence="2">Uncharacterized protein</fullName>
    </submittedName>
</protein>
<dbReference type="EMBL" id="CP017248">
    <property type="protein sequence ID" value="AOR33073.1"/>
    <property type="molecule type" value="Genomic_DNA"/>
</dbReference>
<evidence type="ECO:0000313" key="3">
    <source>
        <dbReference type="Proteomes" id="UP000094960"/>
    </source>
</evidence>
<dbReference type="KEGG" id="spun:BFF78_20190"/>
<keyword evidence="3" id="KW-1185">Reference proteome</keyword>
<feature type="transmembrane region" description="Helical" evidence="1">
    <location>
        <begin position="31"/>
        <end position="47"/>
    </location>
</feature>
<accession>A0A1D7YBS8</accession>
<keyword evidence="1" id="KW-1133">Transmembrane helix</keyword>
<keyword evidence="1" id="KW-0472">Membrane</keyword>
<name>A0A1D7YBS8_9ACTN</name>
<sequence>MAVGTGAGAAAAIGAGAGAGAGAVGVGFEVPFLRSCFAAFFCSYAALRAARSRSRFSFFDSVRGAVSRGGRAGTAAWPTRGWLRTQAAATCARAASEGSC</sequence>
<reference evidence="3" key="1">
    <citation type="submission" date="2016-09" db="EMBL/GenBank/DDBJ databases">
        <title>Streptomyces puniciscabiei strain:TW1S1 Genome sequencing and assembly.</title>
        <authorList>
            <person name="Kim M.-K."/>
            <person name="Kim S.B."/>
        </authorList>
    </citation>
    <scope>NUCLEOTIDE SEQUENCE [LARGE SCALE GENOMIC DNA]</scope>
    <source>
        <strain evidence="3">TW1S1</strain>
    </source>
</reference>
<dbReference type="Proteomes" id="UP000094960">
    <property type="component" value="Chromosome"/>
</dbReference>
<evidence type="ECO:0000313" key="2">
    <source>
        <dbReference type="EMBL" id="AOR33073.1"/>
    </source>
</evidence>